<sequence length="298" mass="33051">MTATKQPPASPRGPAIQLCYVRLAMQAPEPAAAFATEILGLQHVRSDLEPFLYRSDQRYYTLCLAGGAEKPSIGIEIADDRELDRIAQALASRGLSAREASKDECAQRFVRRALIVEDASGNEIDLVLRPALSGRRYFPSRDAGVTGLQGVGLRSRAMQDDLDLWTAILGARITDRVGEIAYLGIDQMHHRVALYPSDRAGLVYVCYAVESMDALMRNNYFVEERQIRIVHGPGREPASRQMFVRFAGPEGYIFCYGYGLGDLQPDHRPRQFTPEASSLCEWGSRCIDIAELRPAQAG</sequence>
<keyword evidence="3" id="KW-1185">Reference proteome</keyword>
<evidence type="ECO:0000313" key="2">
    <source>
        <dbReference type="EMBL" id="MBH5390797.1"/>
    </source>
</evidence>
<name>A0ABS0PCN2_9BRAD</name>
<dbReference type="RefSeq" id="WP_197968738.1">
    <property type="nucleotide sequence ID" value="NZ_JACEGD010000038.1"/>
</dbReference>
<dbReference type="InterPro" id="IPR004360">
    <property type="entry name" value="Glyas_Fos-R_dOase_dom"/>
</dbReference>
<evidence type="ECO:0000313" key="3">
    <source>
        <dbReference type="Proteomes" id="UP001194539"/>
    </source>
</evidence>
<dbReference type="EMBL" id="JACEGD010000038">
    <property type="protein sequence ID" value="MBH5390797.1"/>
    <property type="molecule type" value="Genomic_DNA"/>
</dbReference>
<feature type="domain" description="VOC" evidence="1">
    <location>
        <begin position="147"/>
        <end position="259"/>
    </location>
</feature>
<dbReference type="PROSITE" id="PS51819">
    <property type="entry name" value="VOC"/>
    <property type="match status" value="1"/>
</dbReference>
<dbReference type="InterPro" id="IPR037523">
    <property type="entry name" value="VOC_core"/>
</dbReference>
<dbReference type="Gene3D" id="3.10.180.10">
    <property type="entry name" value="2,3-Dihydroxybiphenyl 1,2-Dioxygenase, domain 1"/>
    <property type="match status" value="2"/>
</dbReference>
<dbReference type="SUPFAM" id="SSF54593">
    <property type="entry name" value="Glyoxalase/Bleomycin resistance protein/Dihydroxybiphenyl dioxygenase"/>
    <property type="match status" value="2"/>
</dbReference>
<accession>A0ABS0PCN2</accession>
<dbReference type="Proteomes" id="UP001194539">
    <property type="component" value="Unassembled WGS sequence"/>
</dbReference>
<gene>
    <name evidence="2" type="ORF">H1B27_31670</name>
</gene>
<organism evidence="2 3">
    <name type="scientific">Bradyrhizobium diversitatis</name>
    <dbReference type="NCBI Taxonomy" id="2755406"/>
    <lineage>
        <taxon>Bacteria</taxon>
        <taxon>Pseudomonadati</taxon>
        <taxon>Pseudomonadota</taxon>
        <taxon>Alphaproteobacteria</taxon>
        <taxon>Hyphomicrobiales</taxon>
        <taxon>Nitrobacteraceae</taxon>
        <taxon>Bradyrhizobium</taxon>
    </lineage>
</organism>
<reference evidence="2 3" key="1">
    <citation type="submission" date="2020-07" db="EMBL/GenBank/DDBJ databases">
        <title>Bradyrhizobium diversity isolated from nodules of indigenous legumes of Western Australia.</title>
        <authorList>
            <person name="Klepa M.S."/>
        </authorList>
    </citation>
    <scope>NUCLEOTIDE SEQUENCE [LARGE SCALE GENOMIC DNA]</scope>
    <source>
        <strain evidence="2 3">CNPSo 4019</strain>
    </source>
</reference>
<dbReference type="Pfam" id="PF00903">
    <property type="entry name" value="Glyoxalase"/>
    <property type="match status" value="1"/>
</dbReference>
<evidence type="ECO:0000259" key="1">
    <source>
        <dbReference type="PROSITE" id="PS51819"/>
    </source>
</evidence>
<protein>
    <submittedName>
        <fullName evidence="2">VOC family protein</fullName>
    </submittedName>
</protein>
<proteinExistence type="predicted"/>
<dbReference type="InterPro" id="IPR029068">
    <property type="entry name" value="Glyas_Bleomycin-R_OHBP_Dase"/>
</dbReference>
<comment type="caution">
    <text evidence="2">The sequence shown here is derived from an EMBL/GenBank/DDBJ whole genome shotgun (WGS) entry which is preliminary data.</text>
</comment>